<feature type="domain" description="TET-Associated Glycosyltransferase" evidence="2">
    <location>
        <begin position="230"/>
        <end position="344"/>
    </location>
</feature>
<organism evidence="3 4">
    <name type="scientific">Durusdinium trenchii</name>
    <dbReference type="NCBI Taxonomy" id="1381693"/>
    <lineage>
        <taxon>Eukaryota</taxon>
        <taxon>Sar</taxon>
        <taxon>Alveolata</taxon>
        <taxon>Dinophyceae</taxon>
        <taxon>Suessiales</taxon>
        <taxon>Symbiodiniaceae</taxon>
        <taxon>Durusdinium</taxon>
    </lineage>
</organism>
<feature type="region of interest" description="Disordered" evidence="1">
    <location>
        <begin position="524"/>
        <end position="592"/>
    </location>
</feature>
<dbReference type="Proteomes" id="UP001642464">
    <property type="component" value="Unassembled WGS sequence"/>
</dbReference>
<dbReference type="InterPro" id="IPR049100">
    <property type="entry name" value="TAGT"/>
</dbReference>
<reference evidence="3 4" key="1">
    <citation type="submission" date="2024-02" db="EMBL/GenBank/DDBJ databases">
        <authorList>
            <person name="Chen Y."/>
            <person name="Shah S."/>
            <person name="Dougan E. K."/>
            <person name="Thang M."/>
            <person name="Chan C."/>
        </authorList>
    </citation>
    <scope>NUCLEOTIDE SEQUENCE [LARGE SCALE GENOMIC DNA]</scope>
</reference>
<dbReference type="EMBL" id="CAXAMM010025647">
    <property type="protein sequence ID" value="CAK9057332.1"/>
    <property type="molecule type" value="Genomic_DNA"/>
</dbReference>
<feature type="non-terminal residue" evidence="3">
    <location>
        <position position="1"/>
    </location>
</feature>
<name>A0ABP0N336_9DINO</name>
<protein>
    <recommendedName>
        <fullName evidence="2">TET-Associated Glycosyltransferase domain-containing protein</fullName>
    </recommendedName>
</protein>
<evidence type="ECO:0000313" key="4">
    <source>
        <dbReference type="Proteomes" id="UP001642464"/>
    </source>
</evidence>
<dbReference type="Pfam" id="PF20691">
    <property type="entry name" value="TAGT"/>
    <property type="match status" value="1"/>
</dbReference>
<proteinExistence type="predicted"/>
<evidence type="ECO:0000256" key="1">
    <source>
        <dbReference type="SAM" id="MobiDB-lite"/>
    </source>
</evidence>
<sequence length="592" mass="66751">GILLNITASAPGRSFPTWKVTFSTAQPLGDVLRGWANTRLGVDLTEQVPEKAQALASDGSALPLTESVGSLREKLRMRQGAYTLDVLWPAEALPAVKSARGRTAPGPPARSKLRKLHPSARYCYVDRRVMGWGSSSTHKAKIAAGTYADTRGHYPEAELALAMRTPPAFDEDVELEDRQLAALDDANAVLFHARLRGPKHEVLNWEATCKRCERNIRERKPDKKASQLPYPVFIPSCGRAEKAHLNWRASHVFGPQETTPLGLRPVVCLVIEPEEEEDYRAAWPLSLMLILPEGHRGPGYARWVVQRLCTSSCIVGHEASDGSQRRLQRIWIVDDTLTMFYRLALMEKFVSCGRLRRPKRMKHRVANGLMFQEALLAVQRHHFIGRAAVAGFLRDDGTAVCKRNDWKLDELALYKVVLLDLRELWRLNVEYTPQLQMYEDICLNHDVLSKGGRTLKCQCYGFRAVHAKKGGCLQQRNGRERSGQTRLKDLVKKSEFAKMNKDRQKVVKELLQWVRDKELLFRKRTEEPKKNAPTPPSPERTADNEADEQEVAVGDMTPGTPVEVDDSEASASEAEDLEMFADESSPPVLWPR</sequence>
<feature type="compositionally biased region" description="Acidic residues" evidence="1">
    <location>
        <begin position="563"/>
        <end position="581"/>
    </location>
</feature>
<evidence type="ECO:0000313" key="3">
    <source>
        <dbReference type="EMBL" id="CAK9057332.1"/>
    </source>
</evidence>
<keyword evidence="4" id="KW-1185">Reference proteome</keyword>
<comment type="caution">
    <text evidence="3">The sequence shown here is derived from an EMBL/GenBank/DDBJ whole genome shotgun (WGS) entry which is preliminary data.</text>
</comment>
<gene>
    <name evidence="3" type="ORF">SCF082_LOCUS30798</name>
</gene>
<evidence type="ECO:0000259" key="2">
    <source>
        <dbReference type="Pfam" id="PF20691"/>
    </source>
</evidence>
<accession>A0ABP0N336</accession>